<organism evidence="2 3">
    <name type="scientific">Paramecium sonneborni</name>
    <dbReference type="NCBI Taxonomy" id="65129"/>
    <lineage>
        <taxon>Eukaryota</taxon>
        <taxon>Sar</taxon>
        <taxon>Alveolata</taxon>
        <taxon>Ciliophora</taxon>
        <taxon>Intramacronucleata</taxon>
        <taxon>Oligohymenophorea</taxon>
        <taxon>Peniculida</taxon>
        <taxon>Parameciidae</taxon>
        <taxon>Paramecium</taxon>
    </lineage>
</organism>
<dbReference type="PANTHER" id="PTHR47992">
    <property type="entry name" value="PROTEIN PHOSPHATASE"/>
    <property type="match status" value="1"/>
</dbReference>
<dbReference type="GO" id="GO:0004722">
    <property type="term" value="F:protein serine/threonine phosphatase activity"/>
    <property type="evidence" value="ECO:0007669"/>
    <property type="project" value="InterPro"/>
</dbReference>
<proteinExistence type="predicted"/>
<evidence type="ECO:0000313" key="3">
    <source>
        <dbReference type="Proteomes" id="UP000692954"/>
    </source>
</evidence>
<reference evidence="2" key="1">
    <citation type="submission" date="2021-01" db="EMBL/GenBank/DDBJ databases">
        <authorList>
            <consortium name="Genoscope - CEA"/>
            <person name="William W."/>
        </authorList>
    </citation>
    <scope>NUCLEOTIDE SEQUENCE</scope>
</reference>
<gene>
    <name evidence="2" type="ORF">PSON_ATCC_30995.1.T0020097</name>
</gene>
<dbReference type="InterPro" id="IPR001932">
    <property type="entry name" value="PPM-type_phosphatase-like_dom"/>
</dbReference>
<dbReference type="EMBL" id="CAJJDN010000002">
    <property type="protein sequence ID" value="CAD8046849.1"/>
    <property type="molecule type" value="Genomic_DNA"/>
</dbReference>
<sequence>MSRSFGDYVASTVGVSCEPEIIHYRMNSNFAFLVVASDGVWEFFSNDEIQKIIVQNWQQNMTAKKLTEICDHIIKLSTQRWHQEDEVVDDISIIIAYLQKP</sequence>
<dbReference type="InterPro" id="IPR015655">
    <property type="entry name" value="PP2C"/>
</dbReference>
<dbReference type="PROSITE" id="PS51746">
    <property type="entry name" value="PPM_2"/>
    <property type="match status" value="1"/>
</dbReference>
<name>A0A8S1K040_9CILI</name>
<dbReference type="Proteomes" id="UP000692954">
    <property type="component" value="Unassembled WGS sequence"/>
</dbReference>
<feature type="domain" description="PPM-type phosphatase" evidence="1">
    <location>
        <begin position="1"/>
        <end position="98"/>
    </location>
</feature>
<comment type="caution">
    <text evidence="2">The sequence shown here is derived from an EMBL/GenBank/DDBJ whole genome shotgun (WGS) entry which is preliminary data.</text>
</comment>
<dbReference type="Pfam" id="PF00481">
    <property type="entry name" value="PP2C"/>
    <property type="match status" value="1"/>
</dbReference>
<accession>A0A8S1K040</accession>
<dbReference type="AlphaFoldDB" id="A0A8S1K040"/>
<keyword evidence="3" id="KW-1185">Reference proteome</keyword>
<evidence type="ECO:0000313" key="2">
    <source>
        <dbReference type="EMBL" id="CAD8046849.1"/>
    </source>
</evidence>
<protein>
    <recommendedName>
        <fullName evidence="1">PPM-type phosphatase domain-containing protein</fullName>
    </recommendedName>
</protein>
<evidence type="ECO:0000259" key="1">
    <source>
        <dbReference type="PROSITE" id="PS51746"/>
    </source>
</evidence>
<dbReference type="OrthoDB" id="10264738at2759"/>